<sequence length="483" mass="51552">MITLGDLASVTPRVVICPACVCDRFALIECEADRDQGGGMLTDMHGGVILRGLRHQRRLTLDDLSGSQLSTRRLTLLEDGVDATAQELRELAATLGCSPLVLRHGLPADRGAQIRQELARADEALAEGLAAEARAQYAALVDDPALGSRPDLWCQAELGLALAAEADGDLPEAIERLTYLLAVLAPLDEQQLPPMAFEDREETEHRIGIALALCRCLREVGDLSASVNIGEITFTRELPGGWTDRGIELGATLLAAYIERGEQTICRALAAQLLEAAEQLGTPRALRAACWNGATVAAIDGDASLAADLGERALAAHAHLTDPRSTGRLRARLAENLLIYCPAEHARARQMLLIAQQELAGSAASAIDLGYCQLWLARAALLAGDVEAAARQAEEIATRHPAALNLVADARLLVADTLRARQQMQAAAEVRTTTGEQLEQMKAPGRASRAFADSAAELEECGEVEASIRAYQRAMSVGDLASY</sequence>
<evidence type="ECO:0000313" key="1">
    <source>
        <dbReference type="EMBL" id="MBB3724447.1"/>
    </source>
</evidence>
<dbReference type="Proteomes" id="UP000579945">
    <property type="component" value="Unassembled WGS sequence"/>
</dbReference>
<protein>
    <submittedName>
        <fullName evidence="1">Uncharacterized protein</fullName>
    </submittedName>
</protein>
<name>A0A7W5YKT4_9ACTN</name>
<dbReference type="GeneID" id="95386958"/>
<dbReference type="EMBL" id="JACIBV010000001">
    <property type="protein sequence ID" value="MBB3724447.1"/>
    <property type="molecule type" value="Genomic_DNA"/>
</dbReference>
<organism evidence="1 2">
    <name type="scientific">Nonomuraea dietziae</name>
    <dbReference type="NCBI Taxonomy" id="65515"/>
    <lineage>
        <taxon>Bacteria</taxon>
        <taxon>Bacillati</taxon>
        <taxon>Actinomycetota</taxon>
        <taxon>Actinomycetes</taxon>
        <taxon>Streptosporangiales</taxon>
        <taxon>Streptosporangiaceae</taxon>
        <taxon>Nonomuraea</taxon>
    </lineage>
</organism>
<comment type="caution">
    <text evidence="1">The sequence shown here is derived from an EMBL/GenBank/DDBJ whole genome shotgun (WGS) entry which is preliminary data.</text>
</comment>
<dbReference type="AlphaFoldDB" id="A0A7W5YKT4"/>
<dbReference type="RefSeq" id="WP_183642431.1">
    <property type="nucleotide sequence ID" value="NZ_JACIBV010000001.1"/>
</dbReference>
<reference evidence="1 2" key="1">
    <citation type="submission" date="2020-08" db="EMBL/GenBank/DDBJ databases">
        <title>Sequencing the genomes of 1000 actinobacteria strains.</title>
        <authorList>
            <person name="Klenk H.-P."/>
        </authorList>
    </citation>
    <scope>NUCLEOTIDE SEQUENCE [LARGE SCALE GENOMIC DNA]</scope>
    <source>
        <strain evidence="1 2">DSM 44320</strain>
    </source>
</reference>
<evidence type="ECO:0000313" key="2">
    <source>
        <dbReference type="Proteomes" id="UP000579945"/>
    </source>
</evidence>
<accession>A0A7W5YKT4</accession>
<gene>
    <name evidence="1" type="ORF">FHR33_000307</name>
</gene>
<keyword evidence="2" id="KW-1185">Reference proteome</keyword>
<proteinExistence type="predicted"/>